<comment type="caution">
    <text evidence="1">The sequence shown here is derived from an EMBL/GenBank/DDBJ whole genome shotgun (WGS) entry which is preliminary data.</text>
</comment>
<sequence length="41" mass="4781">MTPKNYDCNQSLSRANFCLIAFFNSEWLIATIIKNENVTRI</sequence>
<dbReference type="AlphaFoldDB" id="A0AAV5J320"/>
<keyword evidence="2" id="KW-1185">Reference proteome</keyword>
<protein>
    <submittedName>
        <fullName evidence="1">Uncharacterized protein</fullName>
    </submittedName>
</protein>
<evidence type="ECO:0000313" key="1">
    <source>
        <dbReference type="EMBL" id="GKV04448.1"/>
    </source>
</evidence>
<dbReference type="EMBL" id="BPVZ01000022">
    <property type="protein sequence ID" value="GKV04448.1"/>
    <property type="molecule type" value="Genomic_DNA"/>
</dbReference>
<evidence type="ECO:0000313" key="2">
    <source>
        <dbReference type="Proteomes" id="UP001054252"/>
    </source>
</evidence>
<name>A0AAV5J320_9ROSI</name>
<gene>
    <name evidence="1" type="ORF">SLEP1_g16600</name>
</gene>
<proteinExistence type="predicted"/>
<reference evidence="1 2" key="1">
    <citation type="journal article" date="2021" name="Commun. Biol.">
        <title>The genome of Shorea leprosula (Dipterocarpaceae) highlights the ecological relevance of drought in aseasonal tropical rainforests.</title>
        <authorList>
            <person name="Ng K.K.S."/>
            <person name="Kobayashi M.J."/>
            <person name="Fawcett J.A."/>
            <person name="Hatakeyama M."/>
            <person name="Paape T."/>
            <person name="Ng C.H."/>
            <person name="Ang C.C."/>
            <person name="Tnah L.H."/>
            <person name="Lee C.T."/>
            <person name="Nishiyama T."/>
            <person name="Sese J."/>
            <person name="O'Brien M.J."/>
            <person name="Copetti D."/>
            <person name="Mohd Noor M.I."/>
            <person name="Ong R.C."/>
            <person name="Putra M."/>
            <person name="Sireger I.Z."/>
            <person name="Indrioko S."/>
            <person name="Kosugi Y."/>
            <person name="Izuno A."/>
            <person name="Isagi Y."/>
            <person name="Lee S.L."/>
            <person name="Shimizu K.K."/>
        </authorList>
    </citation>
    <scope>NUCLEOTIDE SEQUENCE [LARGE SCALE GENOMIC DNA]</scope>
    <source>
        <strain evidence="1">214</strain>
    </source>
</reference>
<dbReference type="Proteomes" id="UP001054252">
    <property type="component" value="Unassembled WGS sequence"/>
</dbReference>
<organism evidence="1 2">
    <name type="scientific">Rubroshorea leprosula</name>
    <dbReference type="NCBI Taxonomy" id="152421"/>
    <lineage>
        <taxon>Eukaryota</taxon>
        <taxon>Viridiplantae</taxon>
        <taxon>Streptophyta</taxon>
        <taxon>Embryophyta</taxon>
        <taxon>Tracheophyta</taxon>
        <taxon>Spermatophyta</taxon>
        <taxon>Magnoliopsida</taxon>
        <taxon>eudicotyledons</taxon>
        <taxon>Gunneridae</taxon>
        <taxon>Pentapetalae</taxon>
        <taxon>rosids</taxon>
        <taxon>malvids</taxon>
        <taxon>Malvales</taxon>
        <taxon>Dipterocarpaceae</taxon>
        <taxon>Rubroshorea</taxon>
    </lineage>
</organism>
<accession>A0AAV5J320</accession>